<evidence type="ECO:0000256" key="1">
    <source>
        <dbReference type="SAM" id="SignalP"/>
    </source>
</evidence>
<proteinExistence type="predicted"/>
<dbReference type="STRING" id="686796.SAMN04488104_100817"/>
<dbReference type="RefSeq" id="WP_087938364.1">
    <property type="nucleotide sequence ID" value="NZ_FNAC01000008.1"/>
</dbReference>
<dbReference type="AlphaFoldDB" id="A0A1G6Q334"/>
<keyword evidence="3" id="KW-1185">Reference proteome</keyword>
<organism evidence="2 3">
    <name type="scientific">Algoriphagus faecimaris</name>
    <dbReference type="NCBI Taxonomy" id="686796"/>
    <lineage>
        <taxon>Bacteria</taxon>
        <taxon>Pseudomonadati</taxon>
        <taxon>Bacteroidota</taxon>
        <taxon>Cytophagia</taxon>
        <taxon>Cytophagales</taxon>
        <taxon>Cyclobacteriaceae</taxon>
        <taxon>Algoriphagus</taxon>
    </lineage>
</organism>
<accession>A0A1G6Q334</accession>
<reference evidence="3" key="1">
    <citation type="submission" date="2016-10" db="EMBL/GenBank/DDBJ databases">
        <authorList>
            <person name="Varghese N."/>
            <person name="Submissions S."/>
        </authorList>
    </citation>
    <scope>NUCLEOTIDE SEQUENCE [LARGE SCALE GENOMIC DNA]</scope>
    <source>
        <strain evidence="3">DSM 23095</strain>
    </source>
</reference>
<evidence type="ECO:0000313" key="3">
    <source>
        <dbReference type="Proteomes" id="UP000199060"/>
    </source>
</evidence>
<dbReference type="OrthoDB" id="827329at2"/>
<dbReference type="Proteomes" id="UP000199060">
    <property type="component" value="Unassembled WGS sequence"/>
</dbReference>
<feature type="chain" id="PRO_5011672162" evidence="1">
    <location>
        <begin position="24"/>
        <end position="172"/>
    </location>
</feature>
<feature type="signal peptide" evidence="1">
    <location>
        <begin position="1"/>
        <end position="23"/>
    </location>
</feature>
<name>A0A1G6Q334_9BACT</name>
<gene>
    <name evidence="2" type="ORF">SAMN04488104_100817</name>
</gene>
<sequence length="172" mass="19770">MQLTVSRILLFMLFLAWASSGLAQTIQVSDNKKPEFEKNYPPIQNLHDTTYIVLDFERELLDIRKVVQDIGDYKMDYIEFTLSYPNPPPSNNIVSFFHMASPPYGHEEYSVNKNSISKDKLLMESDKSASFWYQNSVGMFGSIVILIDLKDWEDGNDWVKGIGITVSVNEIM</sequence>
<dbReference type="EMBL" id="FNAC01000008">
    <property type="protein sequence ID" value="SDC86749.1"/>
    <property type="molecule type" value="Genomic_DNA"/>
</dbReference>
<protein>
    <submittedName>
        <fullName evidence="2">Uncharacterized protein</fullName>
    </submittedName>
</protein>
<evidence type="ECO:0000313" key="2">
    <source>
        <dbReference type="EMBL" id="SDC86749.1"/>
    </source>
</evidence>
<keyword evidence="1" id="KW-0732">Signal</keyword>